<dbReference type="PANTHER" id="PTHR30096">
    <property type="entry name" value="4,5-DOPA DIOXYGENASE EXTRADIOL-LIKE PROTEIN"/>
    <property type="match status" value="1"/>
</dbReference>
<dbReference type="Gene3D" id="3.40.830.10">
    <property type="entry name" value="LigB-like"/>
    <property type="match status" value="1"/>
</dbReference>
<reference evidence="8" key="1">
    <citation type="submission" date="2016-02" db="EMBL/GenBank/DDBJ databases">
        <authorList>
            <person name="Rodrigo-Torres Lidia"/>
            <person name="Arahal R.David."/>
        </authorList>
    </citation>
    <scope>NUCLEOTIDE SEQUENCE [LARGE SCALE GENOMIC DNA]</scope>
    <source>
        <strain evidence="8">CECT 9029</strain>
    </source>
</reference>
<name>A0A128F7Z2_9GAMM</name>
<dbReference type="EMBL" id="FIZX01000002">
    <property type="protein sequence ID" value="CZF82858.1"/>
    <property type="molecule type" value="Genomic_DNA"/>
</dbReference>
<dbReference type="InterPro" id="IPR004183">
    <property type="entry name" value="Xdiol_dOase_suB"/>
</dbReference>
<dbReference type="OrthoDB" id="9790889at2"/>
<dbReference type="SUPFAM" id="SSF53213">
    <property type="entry name" value="LigB-like"/>
    <property type="match status" value="1"/>
</dbReference>
<dbReference type="CDD" id="cd07363">
    <property type="entry name" value="45_DOPA_Dioxygenase"/>
    <property type="match status" value="1"/>
</dbReference>
<evidence type="ECO:0000313" key="8">
    <source>
        <dbReference type="Proteomes" id="UP000071641"/>
    </source>
</evidence>
<feature type="domain" description="Extradiol ring-cleavage dioxygenase class III enzyme subunit B" evidence="6">
    <location>
        <begin position="36"/>
        <end position="251"/>
    </location>
</feature>
<proteinExistence type="inferred from homology"/>
<evidence type="ECO:0000256" key="1">
    <source>
        <dbReference type="ARBA" id="ARBA00001947"/>
    </source>
</evidence>
<keyword evidence="4" id="KW-0862">Zinc</keyword>
<comment type="similarity">
    <text evidence="2">Belongs to the DODA-type extradiol aromatic ring-opening dioxygenase family.</text>
</comment>
<dbReference type="Proteomes" id="UP000071641">
    <property type="component" value="Unassembled WGS sequence"/>
</dbReference>
<dbReference type="InterPro" id="IPR014436">
    <property type="entry name" value="Extradiol_dOase_DODA"/>
</dbReference>
<dbReference type="Pfam" id="PF02900">
    <property type="entry name" value="LigB"/>
    <property type="match status" value="1"/>
</dbReference>
<evidence type="ECO:0000313" key="7">
    <source>
        <dbReference type="EMBL" id="CZF82858.1"/>
    </source>
</evidence>
<dbReference type="RefSeq" id="WP_062665129.1">
    <property type="nucleotide sequence ID" value="NZ_FIZX01000002.1"/>
</dbReference>
<protein>
    <submittedName>
        <fullName evidence="7">LigB family dioxygenase</fullName>
    </submittedName>
</protein>
<sequence length="262" mass="28721">MNKTQPVLFLSHGGPTLAIENSHASQFMKLLGGTLNKPKAIVIFSGHLDSDDDVVITSGASPSVIYDFYGFPKPLYELTYPAPGEPDLAYKIADMVSASGYKAVLDEDLGWDHGVWIPLRLIYPDADIPVVQISISSKQGAKMNYELGKVLAPLREENVLLIGSGAITHNLREIFGRQKTPNGSAMAEAFTDWIAQKLENKDHEAVVNYLTDAPNARFNHPTDDHFLPLVAALGASGEDDAVRIHQSWQDDKLLAMDAYRFG</sequence>
<dbReference type="AlphaFoldDB" id="A0A128F7Z2"/>
<keyword evidence="7" id="KW-0223">Dioxygenase</keyword>
<evidence type="ECO:0000256" key="4">
    <source>
        <dbReference type="ARBA" id="ARBA00022833"/>
    </source>
</evidence>
<dbReference type="PANTHER" id="PTHR30096:SF0">
    <property type="entry name" value="4,5-DOPA DIOXYGENASE EXTRADIOL-LIKE PROTEIN"/>
    <property type="match status" value="1"/>
</dbReference>
<evidence type="ECO:0000256" key="2">
    <source>
        <dbReference type="ARBA" id="ARBA00007581"/>
    </source>
</evidence>
<dbReference type="GO" id="GO:0008270">
    <property type="term" value="F:zinc ion binding"/>
    <property type="evidence" value="ECO:0007669"/>
    <property type="project" value="InterPro"/>
</dbReference>
<evidence type="ECO:0000259" key="6">
    <source>
        <dbReference type="Pfam" id="PF02900"/>
    </source>
</evidence>
<dbReference type="GO" id="GO:0016702">
    <property type="term" value="F:oxidoreductase activity, acting on single donors with incorporation of molecular oxygen, incorporation of two atoms of oxygen"/>
    <property type="evidence" value="ECO:0007669"/>
    <property type="project" value="UniProtKB-ARBA"/>
</dbReference>
<dbReference type="PIRSF" id="PIRSF006157">
    <property type="entry name" value="Doxgns_DODA"/>
    <property type="match status" value="1"/>
</dbReference>
<comment type="cofactor">
    <cofactor evidence="1">
        <name>Zn(2+)</name>
        <dbReference type="ChEBI" id="CHEBI:29105"/>
    </cofactor>
</comment>
<gene>
    <name evidence="7" type="ORF">GCE9029_03484</name>
</gene>
<keyword evidence="3" id="KW-0479">Metal-binding</keyword>
<dbReference type="GO" id="GO:0008198">
    <property type="term" value="F:ferrous iron binding"/>
    <property type="evidence" value="ECO:0007669"/>
    <property type="project" value="InterPro"/>
</dbReference>
<dbReference type="STRING" id="1796497.GCE9029_03484"/>
<accession>A0A128F7Z2</accession>
<evidence type="ECO:0000256" key="5">
    <source>
        <dbReference type="ARBA" id="ARBA00023002"/>
    </source>
</evidence>
<keyword evidence="5" id="KW-0560">Oxidoreductase</keyword>
<keyword evidence="8" id="KW-1185">Reference proteome</keyword>
<evidence type="ECO:0000256" key="3">
    <source>
        <dbReference type="ARBA" id="ARBA00022723"/>
    </source>
</evidence>
<organism evidence="7 8">
    <name type="scientific">Grimontia celer</name>
    <dbReference type="NCBI Taxonomy" id="1796497"/>
    <lineage>
        <taxon>Bacteria</taxon>
        <taxon>Pseudomonadati</taxon>
        <taxon>Pseudomonadota</taxon>
        <taxon>Gammaproteobacteria</taxon>
        <taxon>Vibrionales</taxon>
        <taxon>Vibrionaceae</taxon>
        <taxon>Grimontia</taxon>
    </lineage>
</organism>